<reference evidence="2 3" key="1">
    <citation type="submission" date="2016-04" db="EMBL/GenBank/DDBJ databases">
        <title>A degradative enzymes factory behind the ericoid mycorrhizal symbiosis.</title>
        <authorList>
            <consortium name="DOE Joint Genome Institute"/>
            <person name="Martino E."/>
            <person name="Morin E."/>
            <person name="Grelet G."/>
            <person name="Kuo A."/>
            <person name="Kohler A."/>
            <person name="Daghino S."/>
            <person name="Barry K."/>
            <person name="Choi C."/>
            <person name="Cichocki N."/>
            <person name="Clum A."/>
            <person name="Copeland A."/>
            <person name="Hainaut M."/>
            <person name="Haridas S."/>
            <person name="Labutti K."/>
            <person name="Lindquist E."/>
            <person name="Lipzen A."/>
            <person name="Khouja H.-R."/>
            <person name="Murat C."/>
            <person name="Ohm R."/>
            <person name="Olson A."/>
            <person name="Spatafora J."/>
            <person name="Veneault-Fourrey C."/>
            <person name="Henrissat B."/>
            <person name="Grigoriev I."/>
            <person name="Martin F."/>
            <person name="Perotto S."/>
        </authorList>
    </citation>
    <scope>NUCLEOTIDE SEQUENCE [LARGE SCALE GENOMIC DNA]</scope>
    <source>
        <strain evidence="2 3">F</strain>
    </source>
</reference>
<proteinExistence type="predicted"/>
<dbReference type="Pfam" id="PF06985">
    <property type="entry name" value="HET"/>
    <property type="match status" value="1"/>
</dbReference>
<dbReference type="Proteomes" id="UP000235786">
    <property type="component" value="Unassembled WGS sequence"/>
</dbReference>
<sequence length="618" mass="70606">MASTTNFLAAPSFDVYRPLAESEEIRLLELQPDHQHHGIIKCMLQHVMIPSSLPYEALSYMWGPQKYKTIELNGKPFQIRENLWQALSHFRLGAEPRTMWIDAICINQEDISERNHQVMQMGIIYSQASRTIVWLGLADSQTELAFQACKSHAENGLSHEAAYLHRNNLVLNFDDDELKAINSLCSREYWGRLWIIQEVLLAKHVQIYSGHLRLDWIYFQFVLDNIRQTKDSRMTLHQAYDIGRICSSVPQRLCSFRAGQSSSERRNLEAQGEGKEFLGLICANFGNSKCAEPKDRVFGFYGLAHDCCKNTITVDYSIPWFQICNAVFMHYIFAHSFQRPPGQILGLEIPLEKSQKFHRSLELRLLDYNLSPRETYDRDSWPRLISQEIMLNYDTHGTIRGEISHIFPLSITGSELSKTLLGSFSSLVLEQVERTKHFANKSQDGGHSESLTHDLDLVTSFPLPRCTAKWSHELGFPSQSELESSRGVLRSHLTLERLWQLLRIDVIVRTQPYYASTRWIAFQNDGTVCFVPSAARVGDFLVEFSNSDVVALVERNGVAAYKGAVVGRCVDFLPSDRKANIDTLDSFSLQTEITLGLNFRTLQLLTAASYNDCSRVFD</sequence>
<evidence type="ECO:0000259" key="1">
    <source>
        <dbReference type="Pfam" id="PF06985"/>
    </source>
</evidence>
<name>A0A2J6S5D2_HYAVF</name>
<keyword evidence="3" id="KW-1185">Reference proteome</keyword>
<dbReference type="AlphaFoldDB" id="A0A2J6S5D2"/>
<gene>
    <name evidence="2" type="ORF">L207DRAFT_450188</name>
</gene>
<dbReference type="EMBL" id="KZ613939">
    <property type="protein sequence ID" value="PMD45975.1"/>
    <property type="molecule type" value="Genomic_DNA"/>
</dbReference>
<organism evidence="2 3">
    <name type="scientific">Hyaloscypha variabilis (strain UAMH 11265 / GT02V1 / F)</name>
    <name type="common">Meliniomyces variabilis</name>
    <dbReference type="NCBI Taxonomy" id="1149755"/>
    <lineage>
        <taxon>Eukaryota</taxon>
        <taxon>Fungi</taxon>
        <taxon>Dikarya</taxon>
        <taxon>Ascomycota</taxon>
        <taxon>Pezizomycotina</taxon>
        <taxon>Leotiomycetes</taxon>
        <taxon>Helotiales</taxon>
        <taxon>Hyaloscyphaceae</taxon>
        <taxon>Hyaloscypha</taxon>
        <taxon>Hyaloscypha variabilis</taxon>
    </lineage>
</organism>
<dbReference type="STRING" id="1149755.A0A2J6S5D2"/>
<dbReference type="PANTHER" id="PTHR24148:SF73">
    <property type="entry name" value="HET DOMAIN PROTEIN (AFU_ORTHOLOGUE AFUA_8G01020)"/>
    <property type="match status" value="1"/>
</dbReference>
<dbReference type="OrthoDB" id="3600004at2759"/>
<evidence type="ECO:0000313" key="2">
    <source>
        <dbReference type="EMBL" id="PMD45975.1"/>
    </source>
</evidence>
<dbReference type="PANTHER" id="PTHR24148">
    <property type="entry name" value="ANKYRIN REPEAT DOMAIN-CONTAINING PROTEIN 39 HOMOLOG-RELATED"/>
    <property type="match status" value="1"/>
</dbReference>
<accession>A0A2J6S5D2</accession>
<dbReference type="InterPro" id="IPR052895">
    <property type="entry name" value="HetReg/Transcr_Mod"/>
</dbReference>
<evidence type="ECO:0000313" key="3">
    <source>
        <dbReference type="Proteomes" id="UP000235786"/>
    </source>
</evidence>
<feature type="domain" description="Heterokaryon incompatibility" evidence="1">
    <location>
        <begin position="55"/>
        <end position="198"/>
    </location>
</feature>
<dbReference type="InterPro" id="IPR010730">
    <property type="entry name" value="HET"/>
</dbReference>
<protein>
    <submittedName>
        <fullName evidence="2">HET-domain-containing protein</fullName>
    </submittedName>
</protein>